<reference evidence="3 4" key="1">
    <citation type="journal article" date="2018" name="Evol. Lett.">
        <title>Horizontal gene cluster transfer increased hallucinogenic mushroom diversity.</title>
        <authorList>
            <person name="Reynolds H.T."/>
            <person name="Vijayakumar V."/>
            <person name="Gluck-Thaler E."/>
            <person name="Korotkin H.B."/>
            <person name="Matheny P.B."/>
            <person name="Slot J.C."/>
        </authorList>
    </citation>
    <scope>NUCLEOTIDE SEQUENCE [LARGE SCALE GENOMIC DNA]</scope>
    <source>
        <strain evidence="3 4">2629</strain>
    </source>
</reference>
<dbReference type="Pfam" id="PF16242">
    <property type="entry name" value="Pyrid_ox_like"/>
    <property type="match status" value="1"/>
</dbReference>
<dbReference type="InterPro" id="IPR052917">
    <property type="entry name" value="Stress-Dev_Protein"/>
</dbReference>
<organism evidence="3 4">
    <name type="scientific">Panaeolus cyanescens</name>
    <dbReference type="NCBI Taxonomy" id="181874"/>
    <lineage>
        <taxon>Eukaryota</taxon>
        <taxon>Fungi</taxon>
        <taxon>Dikarya</taxon>
        <taxon>Basidiomycota</taxon>
        <taxon>Agaricomycotina</taxon>
        <taxon>Agaricomycetes</taxon>
        <taxon>Agaricomycetidae</taxon>
        <taxon>Agaricales</taxon>
        <taxon>Agaricineae</taxon>
        <taxon>Galeropsidaceae</taxon>
        <taxon>Panaeolus</taxon>
    </lineage>
</organism>
<dbReference type="OrthoDB" id="434253at2759"/>
<dbReference type="Proteomes" id="UP000284842">
    <property type="component" value="Unassembled WGS sequence"/>
</dbReference>
<dbReference type="EMBL" id="NHTK01006114">
    <property type="protein sequence ID" value="PPQ63692.1"/>
    <property type="molecule type" value="Genomic_DNA"/>
</dbReference>
<feature type="region of interest" description="Disordered" evidence="1">
    <location>
        <begin position="1"/>
        <end position="22"/>
    </location>
</feature>
<dbReference type="PANTHER" id="PTHR34818">
    <property type="entry name" value="PROTEIN BLI-3"/>
    <property type="match status" value="1"/>
</dbReference>
<dbReference type="InterPro" id="IPR038725">
    <property type="entry name" value="YdaG_split_barrel_FMN-bd"/>
</dbReference>
<feature type="region of interest" description="Disordered" evidence="1">
    <location>
        <begin position="548"/>
        <end position="571"/>
    </location>
</feature>
<evidence type="ECO:0000313" key="4">
    <source>
        <dbReference type="Proteomes" id="UP000284842"/>
    </source>
</evidence>
<dbReference type="Gene3D" id="2.30.110.10">
    <property type="entry name" value="Electron Transport, Fmn-binding Protein, Chain A"/>
    <property type="match status" value="1"/>
</dbReference>
<accession>A0A409VA43</accession>
<dbReference type="STRING" id="181874.A0A409VA43"/>
<dbReference type="InterPro" id="IPR012349">
    <property type="entry name" value="Split_barrel_FMN-bd"/>
</dbReference>
<keyword evidence="4" id="KW-1185">Reference proteome</keyword>
<dbReference type="PANTHER" id="PTHR34818:SF1">
    <property type="entry name" value="PROTEIN BLI-3"/>
    <property type="match status" value="1"/>
</dbReference>
<name>A0A409VA43_9AGAR</name>
<evidence type="ECO:0000256" key="1">
    <source>
        <dbReference type="SAM" id="MobiDB-lite"/>
    </source>
</evidence>
<sequence length="571" mass="63531">MSNTTNKSLDPYTDEAQNDRLTPQAKIDGLKEIITSTKTAMLTTRASDGELHSRAMNPISPDTNNELTLTFFANNVSHKFDEIQNDSHVNVSFYNQDTSSWASFSGLAQVIEDREVIKQNWSSTLPAWFGDLKDGVHKGDSNDPRVALIRVVPNEIRYWYVTKGKVGRAVEIGVGALTGQAATPGELRTITKKEPEAISENEVAHRPTVCNIPVEVLASIFEISRRIHDEDVRDGYEDNDAIPPEIVLSHVNSHFRAVAISTPALWCQLFISASISSSEIETYLSRSSHSLISIRAHLSSDSFEEQDRLQDLLDLVIPESGRWKSLAAFQSIESVKQPLLLRLCGATAPNLRHLTLEVEDIDGVLEERVDNDESLPHIFASGSSAPVFIRLRGVAMNYFRPQLTQAMTIHLEQVKKVPIQYRTFRSILTTPSNLTHLSIHGDIIPNGKWPRQRNSLSLPKLHSLRICSVSGEVYAGLLLTVDAPQLHCLCLKDVQDSDLDGLWTNDDAIKPIFSSIKRVTFVNFDLSPSTFERFCNTFPSITTFRTATAREEDESPLARTGAPDGSLQQSS</sequence>
<proteinExistence type="predicted"/>
<evidence type="ECO:0000313" key="3">
    <source>
        <dbReference type="EMBL" id="PPQ63692.1"/>
    </source>
</evidence>
<dbReference type="AlphaFoldDB" id="A0A409VA43"/>
<protein>
    <recommendedName>
        <fullName evidence="2">General stress protein FMN-binding split barrel domain-containing protein</fullName>
    </recommendedName>
</protein>
<feature type="domain" description="General stress protein FMN-binding split barrel" evidence="2">
    <location>
        <begin position="27"/>
        <end position="181"/>
    </location>
</feature>
<dbReference type="SUPFAM" id="SSF50475">
    <property type="entry name" value="FMN-binding split barrel"/>
    <property type="match status" value="1"/>
</dbReference>
<evidence type="ECO:0000259" key="2">
    <source>
        <dbReference type="Pfam" id="PF16242"/>
    </source>
</evidence>
<comment type="caution">
    <text evidence="3">The sequence shown here is derived from an EMBL/GenBank/DDBJ whole genome shotgun (WGS) entry which is preliminary data.</text>
</comment>
<gene>
    <name evidence="3" type="ORF">CVT24_004577</name>
</gene>
<dbReference type="InParanoid" id="A0A409VA43"/>